<evidence type="ECO:0000313" key="1">
    <source>
        <dbReference type="EMBL" id="KIJ95565.1"/>
    </source>
</evidence>
<dbReference type="Proteomes" id="UP000054477">
    <property type="component" value="Unassembled WGS sequence"/>
</dbReference>
<proteinExistence type="predicted"/>
<reference evidence="2" key="2">
    <citation type="submission" date="2015-01" db="EMBL/GenBank/DDBJ databases">
        <title>Evolutionary Origins and Diversification of the Mycorrhizal Mutualists.</title>
        <authorList>
            <consortium name="DOE Joint Genome Institute"/>
            <consortium name="Mycorrhizal Genomics Consortium"/>
            <person name="Kohler A."/>
            <person name="Kuo A."/>
            <person name="Nagy L.G."/>
            <person name="Floudas D."/>
            <person name="Copeland A."/>
            <person name="Barry K.W."/>
            <person name="Cichocki N."/>
            <person name="Veneault-Fourrey C."/>
            <person name="LaButti K."/>
            <person name="Lindquist E.A."/>
            <person name="Lipzen A."/>
            <person name="Lundell T."/>
            <person name="Morin E."/>
            <person name="Murat C."/>
            <person name="Riley R."/>
            <person name="Ohm R."/>
            <person name="Sun H."/>
            <person name="Tunlid A."/>
            <person name="Henrissat B."/>
            <person name="Grigoriev I.V."/>
            <person name="Hibbett D.S."/>
            <person name="Martin F."/>
        </authorList>
    </citation>
    <scope>NUCLEOTIDE SEQUENCE [LARGE SCALE GENOMIC DNA]</scope>
    <source>
        <strain evidence="2">LaAM-08-1</strain>
    </source>
</reference>
<gene>
    <name evidence="1" type="ORF">K443DRAFT_11284</name>
</gene>
<keyword evidence="2" id="KW-1185">Reference proteome</keyword>
<dbReference type="AlphaFoldDB" id="A0A0C9WU02"/>
<dbReference type="HOGENOM" id="CLU_2121461_0_0_1"/>
<reference evidence="1 2" key="1">
    <citation type="submission" date="2014-04" db="EMBL/GenBank/DDBJ databases">
        <authorList>
            <consortium name="DOE Joint Genome Institute"/>
            <person name="Kuo A."/>
            <person name="Kohler A."/>
            <person name="Nagy L.G."/>
            <person name="Floudas D."/>
            <person name="Copeland A."/>
            <person name="Barry K.W."/>
            <person name="Cichocki N."/>
            <person name="Veneault-Fourrey C."/>
            <person name="LaButti K."/>
            <person name="Lindquist E.A."/>
            <person name="Lipzen A."/>
            <person name="Lundell T."/>
            <person name="Morin E."/>
            <person name="Murat C."/>
            <person name="Sun H."/>
            <person name="Tunlid A."/>
            <person name="Henrissat B."/>
            <person name="Grigoriev I.V."/>
            <person name="Hibbett D.S."/>
            <person name="Martin F."/>
            <person name="Nordberg H.P."/>
            <person name="Cantor M.N."/>
            <person name="Hua S.X."/>
        </authorList>
    </citation>
    <scope>NUCLEOTIDE SEQUENCE [LARGE SCALE GENOMIC DNA]</scope>
    <source>
        <strain evidence="1 2">LaAM-08-1</strain>
    </source>
</reference>
<dbReference type="EMBL" id="KN838751">
    <property type="protein sequence ID" value="KIJ95565.1"/>
    <property type="molecule type" value="Genomic_DNA"/>
</dbReference>
<protein>
    <submittedName>
        <fullName evidence="1">Uncharacterized protein</fullName>
    </submittedName>
</protein>
<sequence length="114" mass="12315">MASSPPATNGLLPPATDTLLPPAMNTLLPPVMNALSCGMHSPEMNTLSCNEHPPPSHPQWTALSLDKRSPCLMNGLLASTNEWSLPLYLRLAALRPPPSASPYLDKWSLLSFDK</sequence>
<organism evidence="1 2">
    <name type="scientific">Laccaria amethystina LaAM-08-1</name>
    <dbReference type="NCBI Taxonomy" id="1095629"/>
    <lineage>
        <taxon>Eukaryota</taxon>
        <taxon>Fungi</taxon>
        <taxon>Dikarya</taxon>
        <taxon>Basidiomycota</taxon>
        <taxon>Agaricomycotina</taxon>
        <taxon>Agaricomycetes</taxon>
        <taxon>Agaricomycetidae</taxon>
        <taxon>Agaricales</taxon>
        <taxon>Agaricineae</taxon>
        <taxon>Hydnangiaceae</taxon>
        <taxon>Laccaria</taxon>
    </lineage>
</organism>
<name>A0A0C9WU02_9AGAR</name>
<evidence type="ECO:0000313" key="2">
    <source>
        <dbReference type="Proteomes" id="UP000054477"/>
    </source>
</evidence>
<accession>A0A0C9WU02</accession>